<gene>
    <name evidence="1" type="ORF">BS47DRAFT_1358660</name>
</gene>
<accession>A0A9P6E1N0</accession>
<reference evidence="1" key="1">
    <citation type="journal article" date="2020" name="Nat. Commun.">
        <title>Large-scale genome sequencing of mycorrhizal fungi provides insights into the early evolution of symbiotic traits.</title>
        <authorList>
            <person name="Miyauchi S."/>
            <person name="Kiss E."/>
            <person name="Kuo A."/>
            <person name="Drula E."/>
            <person name="Kohler A."/>
            <person name="Sanchez-Garcia M."/>
            <person name="Morin E."/>
            <person name="Andreopoulos B."/>
            <person name="Barry K.W."/>
            <person name="Bonito G."/>
            <person name="Buee M."/>
            <person name="Carver A."/>
            <person name="Chen C."/>
            <person name="Cichocki N."/>
            <person name="Clum A."/>
            <person name="Culley D."/>
            <person name="Crous P.W."/>
            <person name="Fauchery L."/>
            <person name="Girlanda M."/>
            <person name="Hayes R.D."/>
            <person name="Keri Z."/>
            <person name="LaButti K."/>
            <person name="Lipzen A."/>
            <person name="Lombard V."/>
            <person name="Magnuson J."/>
            <person name="Maillard F."/>
            <person name="Murat C."/>
            <person name="Nolan M."/>
            <person name="Ohm R.A."/>
            <person name="Pangilinan J."/>
            <person name="Pereira M.F."/>
            <person name="Perotto S."/>
            <person name="Peter M."/>
            <person name="Pfister S."/>
            <person name="Riley R."/>
            <person name="Sitrit Y."/>
            <person name="Stielow J.B."/>
            <person name="Szollosi G."/>
            <person name="Zifcakova L."/>
            <person name="Stursova M."/>
            <person name="Spatafora J.W."/>
            <person name="Tedersoo L."/>
            <person name="Vaario L.M."/>
            <person name="Yamada A."/>
            <person name="Yan M."/>
            <person name="Wang P."/>
            <person name="Xu J."/>
            <person name="Bruns T."/>
            <person name="Baldrian P."/>
            <person name="Vilgalys R."/>
            <person name="Dunand C."/>
            <person name="Henrissat B."/>
            <person name="Grigoriev I.V."/>
            <person name="Hibbett D."/>
            <person name="Nagy L.G."/>
            <person name="Martin F.M."/>
        </authorList>
    </citation>
    <scope>NUCLEOTIDE SEQUENCE</scope>
    <source>
        <strain evidence="1">UP504</strain>
    </source>
</reference>
<organism evidence="1 2">
    <name type="scientific">Hydnum rufescens UP504</name>
    <dbReference type="NCBI Taxonomy" id="1448309"/>
    <lineage>
        <taxon>Eukaryota</taxon>
        <taxon>Fungi</taxon>
        <taxon>Dikarya</taxon>
        <taxon>Basidiomycota</taxon>
        <taxon>Agaricomycotina</taxon>
        <taxon>Agaricomycetes</taxon>
        <taxon>Cantharellales</taxon>
        <taxon>Hydnaceae</taxon>
        <taxon>Hydnum</taxon>
    </lineage>
</organism>
<dbReference type="Proteomes" id="UP000886523">
    <property type="component" value="Unassembled WGS sequence"/>
</dbReference>
<protein>
    <submittedName>
        <fullName evidence="1">Uncharacterized protein</fullName>
    </submittedName>
</protein>
<proteinExistence type="predicted"/>
<dbReference type="OrthoDB" id="3214991at2759"/>
<sequence>MVDGIFTFYIAPISPFLETNIGVLGVVVCATGVEAFDYLGVLLPILQSSTLRLMVTTPIVMRPYKISLVFLGSNETQWQFVLTEANRRSQFEAYGPFPTTLPPTMHFLPRLQSQRWFSKLAYAHARTLKPQLRNEHQELYETRMEMGSLGSNIATSLDDRGILIASTPCPSIKPMPLQIQNAFVQGTLLNRAAQLDGLQMLQMEELVLLIVVHGHTDSPRKFHSFNQGMQLETRNGFHFLELAARFEGGLPGLLGVLQGGKIISLSTLLENVTISPGSAEAQVRLLSIPGHSYSNFSNVLTDFLSGTGIPNIALAQSQGLLMLGDQIGEDLDSQDPSLCSCLFHRAATGSEALLKSTSVRVHIQFSTYGENNQLSTVS</sequence>
<name>A0A9P6E1N0_9AGAM</name>
<dbReference type="AlphaFoldDB" id="A0A9P6E1N0"/>
<dbReference type="EMBL" id="MU128922">
    <property type="protein sequence ID" value="KAF9518800.1"/>
    <property type="molecule type" value="Genomic_DNA"/>
</dbReference>
<evidence type="ECO:0000313" key="2">
    <source>
        <dbReference type="Proteomes" id="UP000886523"/>
    </source>
</evidence>
<comment type="caution">
    <text evidence="1">The sequence shown here is derived from an EMBL/GenBank/DDBJ whole genome shotgun (WGS) entry which is preliminary data.</text>
</comment>
<keyword evidence="2" id="KW-1185">Reference proteome</keyword>
<evidence type="ECO:0000313" key="1">
    <source>
        <dbReference type="EMBL" id="KAF9518800.1"/>
    </source>
</evidence>